<dbReference type="EMBL" id="CM001217">
    <property type="protein sequence ID" value="KEH43392.1"/>
    <property type="molecule type" value="Genomic_DNA"/>
</dbReference>
<reference evidence="1 3" key="2">
    <citation type="journal article" date="2014" name="BMC Genomics">
        <title>An improved genome release (version Mt4.0) for the model legume Medicago truncatula.</title>
        <authorList>
            <person name="Tang H."/>
            <person name="Krishnakumar V."/>
            <person name="Bidwell S."/>
            <person name="Rosen B."/>
            <person name="Chan A."/>
            <person name="Zhou S."/>
            <person name="Gentzbittel L."/>
            <person name="Childs K.L."/>
            <person name="Yandell M."/>
            <person name="Gundlach H."/>
            <person name="Mayer K.F."/>
            <person name="Schwartz D.C."/>
            <person name="Town C.D."/>
        </authorList>
    </citation>
    <scope>GENOME REANNOTATION</scope>
    <source>
        <strain evidence="1">A17</strain>
        <strain evidence="2 3">cv. Jemalong A17</strain>
    </source>
</reference>
<dbReference type="HOGENOM" id="CLU_2691439_0_0_1"/>
<protein>
    <submittedName>
        <fullName evidence="1 2">Uncharacterized protein</fullName>
    </submittedName>
</protein>
<dbReference type="Proteomes" id="UP000002051">
    <property type="component" value="Unassembled WGS sequence"/>
</dbReference>
<keyword evidence="3" id="KW-1185">Reference proteome</keyword>
<reference evidence="1 3" key="1">
    <citation type="journal article" date="2011" name="Nature">
        <title>The Medicago genome provides insight into the evolution of rhizobial symbioses.</title>
        <authorList>
            <person name="Young N.D."/>
            <person name="Debelle F."/>
            <person name="Oldroyd G.E."/>
            <person name="Geurts R."/>
            <person name="Cannon S.B."/>
            <person name="Udvardi M.K."/>
            <person name="Benedito V.A."/>
            <person name="Mayer K.F."/>
            <person name="Gouzy J."/>
            <person name="Schoof H."/>
            <person name="Van de Peer Y."/>
            <person name="Proost S."/>
            <person name="Cook D.R."/>
            <person name="Meyers B.C."/>
            <person name="Spannagl M."/>
            <person name="Cheung F."/>
            <person name="De Mita S."/>
            <person name="Krishnakumar V."/>
            <person name="Gundlach H."/>
            <person name="Zhou S."/>
            <person name="Mudge J."/>
            <person name="Bharti A.K."/>
            <person name="Murray J.D."/>
            <person name="Naoumkina M.A."/>
            <person name="Rosen B."/>
            <person name="Silverstein K.A."/>
            <person name="Tang H."/>
            <person name="Rombauts S."/>
            <person name="Zhao P.X."/>
            <person name="Zhou P."/>
            <person name="Barbe V."/>
            <person name="Bardou P."/>
            <person name="Bechner M."/>
            <person name="Bellec A."/>
            <person name="Berger A."/>
            <person name="Berges H."/>
            <person name="Bidwell S."/>
            <person name="Bisseling T."/>
            <person name="Choisne N."/>
            <person name="Couloux A."/>
            <person name="Denny R."/>
            <person name="Deshpande S."/>
            <person name="Dai X."/>
            <person name="Doyle J.J."/>
            <person name="Dudez A.M."/>
            <person name="Farmer A.D."/>
            <person name="Fouteau S."/>
            <person name="Franken C."/>
            <person name="Gibelin C."/>
            <person name="Gish J."/>
            <person name="Goldstein S."/>
            <person name="Gonzalez A.J."/>
            <person name="Green P.J."/>
            <person name="Hallab A."/>
            <person name="Hartog M."/>
            <person name="Hua A."/>
            <person name="Humphray S.J."/>
            <person name="Jeong D.H."/>
            <person name="Jing Y."/>
            <person name="Jocker A."/>
            <person name="Kenton S.M."/>
            <person name="Kim D.J."/>
            <person name="Klee K."/>
            <person name="Lai H."/>
            <person name="Lang C."/>
            <person name="Lin S."/>
            <person name="Macmil S.L."/>
            <person name="Magdelenat G."/>
            <person name="Matthews L."/>
            <person name="McCorrison J."/>
            <person name="Monaghan E.L."/>
            <person name="Mun J.H."/>
            <person name="Najar F.Z."/>
            <person name="Nicholson C."/>
            <person name="Noirot C."/>
            <person name="O'Bleness M."/>
            <person name="Paule C.R."/>
            <person name="Poulain J."/>
            <person name="Prion F."/>
            <person name="Qin B."/>
            <person name="Qu C."/>
            <person name="Retzel E.F."/>
            <person name="Riddle C."/>
            <person name="Sallet E."/>
            <person name="Samain S."/>
            <person name="Samson N."/>
            <person name="Sanders I."/>
            <person name="Saurat O."/>
            <person name="Scarpelli C."/>
            <person name="Schiex T."/>
            <person name="Segurens B."/>
            <person name="Severin A.J."/>
            <person name="Sherrier D.J."/>
            <person name="Shi R."/>
            <person name="Sims S."/>
            <person name="Singer S.R."/>
            <person name="Sinharoy S."/>
            <person name="Sterck L."/>
            <person name="Viollet A."/>
            <person name="Wang B.B."/>
            <person name="Wang K."/>
            <person name="Wang M."/>
            <person name="Wang X."/>
            <person name="Warfsmann J."/>
            <person name="Weissenbach J."/>
            <person name="White D.D."/>
            <person name="White J.D."/>
            <person name="Wiley G.B."/>
            <person name="Wincker P."/>
            <person name="Xing Y."/>
            <person name="Yang L."/>
            <person name="Yao Z."/>
            <person name="Ying F."/>
            <person name="Zhai J."/>
            <person name="Zhou L."/>
            <person name="Zuber A."/>
            <person name="Denarie J."/>
            <person name="Dixon R.A."/>
            <person name="May G.D."/>
            <person name="Schwartz D.C."/>
            <person name="Rogers J."/>
            <person name="Quetier F."/>
            <person name="Town C.D."/>
            <person name="Roe B.A."/>
        </authorList>
    </citation>
    <scope>NUCLEOTIDE SEQUENCE [LARGE SCALE GENOMIC DNA]</scope>
    <source>
        <strain evidence="1">A17</strain>
        <strain evidence="2 3">cv. Jemalong A17</strain>
    </source>
</reference>
<evidence type="ECO:0000313" key="2">
    <source>
        <dbReference type="EnsemblPlants" id="KEH43392"/>
    </source>
</evidence>
<evidence type="ECO:0000313" key="1">
    <source>
        <dbReference type="EMBL" id="KEH43392.1"/>
    </source>
</evidence>
<proteinExistence type="predicted"/>
<gene>
    <name evidence="1" type="ordered locus">MTR_1g091043</name>
</gene>
<dbReference type="AlphaFoldDB" id="A0A072VNN1"/>
<dbReference type="EnsemblPlants" id="KEH43392">
    <property type="protein sequence ID" value="KEH43392"/>
    <property type="gene ID" value="MTR_1g091043"/>
</dbReference>
<evidence type="ECO:0000313" key="3">
    <source>
        <dbReference type="Proteomes" id="UP000002051"/>
    </source>
</evidence>
<sequence length="74" mass="8326">MRARWLNCMKFCSSIDCSCLHILREDNQVDDALDKNGQGLALLSSQWWPAPPTFLLPLLHRDSAGLSVSKLILD</sequence>
<name>A0A072VNN1_MEDTR</name>
<organism evidence="1 3">
    <name type="scientific">Medicago truncatula</name>
    <name type="common">Barrel medic</name>
    <name type="synonym">Medicago tribuloides</name>
    <dbReference type="NCBI Taxonomy" id="3880"/>
    <lineage>
        <taxon>Eukaryota</taxon>
        <taxon>Viridiplantae</taxon>
        <taxon>Streptophyta</taxon>
        <taxon>Embryophyta</taxon>
        <taxon>Tracheophyta</taxon>
        <taxon>Spermatophyta</taxon>
        <taxon>Magnoliopsida</taxon>
        <taxon>eudicotyledons</taxon>
        <taxon>Gunneridae</taxon>
        <taxon>Pentapetalae</taxon>
        <taxon>rosids</taxon>
        <taxon>fabids</taxon>
        <taxon>Fabales</taxon>
        <taxon>Fabaceae</taxon>
        <taxon>Papilionoideae</taxon>
        <taxon>50 kb inversion clade</taxon>
        <taxon>NPAAA clade</taxon>
        <taxon>Hologalegina</taxon>
        <taxon>IRL clade</taxon>
        <taxon>Trifolieae</taxon>
        <taxon>Medicago</taxon>
    </lineage>
</organism>
<reference evidence="2" key="3">
    <citation type="submission" date="2015-04" db="UniProtKB">
        <authorList>
            <consortium name="EnsemblPlants"/>
        </authorList>
    </citation>
    <scope>IDENTIFICATION</scope>
    <source>
        <strain evidence="2">cv. Jemalong A17</strain>
    </source>
</reference>
<accession>A0A072VNN1</accession>